<dbReference type="Proteomes" id="UP000825729">
    <property type="component" value="Unassembled WGS sequence"/>
</dbReference>
<evidence type="ECO:0000313" key="2">
    <source>
        <dbReference type="EMBL" id="KAG9453500.1"/>
    </source>
</evidence>
<organism evidence="2 3">
    <name type="scientific">Aristolochia fimbriata</name>
    <name type="common">White veined hardy Dutchman's pipe vine</name>
    <dbReference type="NCBI Taxonomy" id="158543"/>
    <lineage>
        <taxon>Eukaryota</taxon>
        <taxon>Viridiplantae</taxon>
        <taxon>Streptophyta</taxon>
        <taxon>Embryophyta</taxon>
        <taxon>Tracheophyta</taxon>
        <taxon>Spermatophyta</taxon>
        <taxon>Magnoliopsida</taxon>
        <taxon>Magnoliidae</taxon>
        <taxon>Piperales</taxon>
        <taxon>Aristolochiaceae</taxon>
        <taxon>Aristolochia</taxon>
    </lineage>
</organism>
<reference evidence="2 3" key="1">
    <citation type="submission" date="2021-07" db="EMBL/GenBank/DDBJ databases">
        <title>The Aristolochia fimbriata genome: insights into angiosperm evolution, floral development and chemical biosynthesis.</title>
        <authorList>
            <person name="Jiao Y."/>
        </authorList>
    </citation>
    <scope>NUCLEOTIDE SEQUENCE [LARGE SCALE GENOMIC DNA]</scope>
    <source>
        <strain evidence="2">IBCAS-2021</strain>
        <tissue evidence="2">Leaf</tissue>
    </source>
</reference>
<feature type="compositionally biased region" description="Polar residues" evidence="1">
    <location>
        <begin position="281"/>
        <end position="303"/>
    </location>
</feature>
<dbReference type="PANTHER" id="PTHR47481:SF22">
    <property type="entry name" value="RETROTRANSPOSON GAG DOMAIN-CONTAINING PROTEIN"/>
    <property type="match status" value="1"/>
</dbReference>
<feature type="region of interest" description="Disordered" evidence="1">
    <location>
        <begin position="258"/>
        <end position="306"/>
    </location>
</feature>
<keyword evidence="3" id="KW-1185">Reference proteome</keyword>
<dbReference type="PANTHER" id="PTHR47481">
    <property type="match status" value="1"/>
</dbReference>
<accession>A0AAV7EX77</accession>
<sequence>MAGSRSPQSSSTPIASFIAQSQTPSRGALFDLGQTLGLFLVTVNNITHHVSIKLDRDNYLLWRQQFLPVFNSQSLMGFVDDSIKPPLKYSTTDSTIVTSEYTQWYALDQTIQSWIVATLSNSAIGQTIGLTSAPAMWLKLQRAYASTSQARLNYLRFTLQTLRKGTMTMSAYLENVKQIFDNLAAAGEPLEDQTVTHFVVNGLGPDFEPFPQTVTGQVEPVTFDTLTNLLLTQEHRLQLQGQLQNFDNSSWLSLNVAARGSRGGGRGGHGGRGRASRGRDQTNQNGRGCGCSQTNRGDSSNRPLSWYIDSGASHHITSNSSLLTDSGSCTGPDQVMLGNGSGSHFEQTSTQGAE</sequence>
<feature type="compositionally biased region" description="Polar residues" evidence="1">
    <location>
        <begin position="342"/>
        <end position="354"/>
    </location>
</feature>
<dbReference type="Pfam" id="PF14223">
    <property type="entry name" value="Retrotran_gag_2"/>
    <property type="match status" value="1"/>
</dbReference>
<evidence type="ECO:0000256" key="1">
    <source>
        <dbReference type="SAM" id="MobiDB-lite"/>
    </source>
</evidence>
<proteinExistence type="predicted"/>
<comment type="caution">
    <text evidence="2">The sequence shown here is derived from an EMBL/GenBank/DDBJ whole genome shotgun (WGS) entry which is preliminary data.</text>
</comment>
<evidence type="ECO:0000313" key="3">
    <source>
        <dbReference type="Proteomes" id="UP000825729"/>
    </source>
</evidence>
<gene>
    <name evidence="2" type="ORF">H6P81_006404</name>
</gene>
<dbReference type="EMBL" id="JAINDJ010000003">
    <property type="protein sequence ID" value="KAG9453500.1"/>
    <property type="molecule type" value="Genomic_DNA"/>
</dbReference>
<evidence type="ECO:0008006" key="4">
    <source>
        <dbReference type="Google" id="ProtNLM"/>
    </source>
</evidence>
<feature type="region of interest" description="Disordered" evidence="1">
    <location>
        <begin position="324"/>
        <end position="354"/>
    </location>
</feature>
<protein>
    <recommendedName>
        <fullName evidence="4">Retrotransposon Copia-like N-terminal domain-containing protein</fullName>
    </recommendedName>
</protein>
<dbReference type="AlphaFoldDB" id="A0AAV7EX77"/>
<name>A0AAV7EX77_ARIFI</name>